<evidence type="ECO:0000313" key="6">
    <source>
        <dbReference type="Proteomes" id="UP000887540"/>
    </source>
</evidence>
<keyword evidence="2" id="KW-0547">Nucleotide-binding</keyword>
<evidence type="ECO:0000256" key="4">
    <source>
        <dbReference type="ARBA" id="ARBA00022840"/>
    </source>
</evidence>
<feature type="region of interest" description="Disordered" evidence="5">
    <location>
        <begin position="152"/>
        <end position="174"/>
    </location>
</feature>
<keyword evidence="1" id="KW-0808">Transferase</keyword>
<evidence type="ECO:0000256" key="1">
    <source>
        <dbReference type="ARBA" id="ARBA00022679"/>
    </source>
</evidence>
<keyword evidence="4" id="KW-0067">ATP-binding</keyword>
<evidence type="ECO:0000313" key="7">
    <source>
        <dbReference type="WBParaSite" id="ACRNAN_scaffold13970.g20598.t1"/>
    </source>
</evidence>
<dbReference type="InterPro" id="IPR011009">
    <property type="entry name" value="Kinase-like_dom_sf"/>
</dbReference>
<dbReference type="WBParaSite" id="ACRNAN_scaffold13970.g20598.t1">
    <property type="protein sequence ID" value="ACRNAN_scaffold13970.g20598.t1"/>
    <property type="gene ID" value="ACRNAN_scaffold13970.g20598"/>
</dbReference>
<reference evidence="7" key="1">
    <citation type="submission" date="2022-11" db="UniProtKB">
        <authorList>
            <consortium name="WormBaseParasite"/>
        </authorList>
    </citation>
    <scope>IDENTIFICATION</scope>
</reference>
<evidence type="ECO:0000256" key="3">
    <source>
        <dbReference type="ARBA" id="ARBA00022777"/>
    </source>
</evidence>
<accession>A0A914CS65</accession>
<dbReference type="Proteomes" id="UP000887540">
    <property type="component" value="Unplaced"/>
</dbReference>
<dbReference type="Gene3D" id="3.30.200.20">
    <property type="entry name" value="Phosphorylase Kinase, domain 1"/>
    <property type="match status" value="1"/>
</dbReference>
<dbReference type="AlphaFoldDB" id="A0A914CS65"/>
<dbReference type="PANTHER" id="PTHR48013:SF28">
    <property type="entry name" value="DUAL SPECIFICITY MITOGEN-ACTIVATED PROTEIN KINASE KINASE SEK-1"/>
    <property type="match status" value="1"/>
</dbReference>
<dbReference type="GO" id="GO:0051403">
    <property type="term" value="P:stress-activated MAPK cascade"/>
    <property type="evidence" value="ECO:0007669"/>
    <property type="project" value="TreeGrafter"/>
</dbReference>
<keyword evidence="6" id="KW-1185">Reference proteome</keyword>
<evidence type="ECO:0000256" key="5">
    <source>
        <dbReference type="SAM" id="MobiDB-lite"/>
    </source>
</evidence>
<protein>
    <submittedName>
        <fullName evidence="7">Uncharacterized protein</fullName>
    </submittedName>
</protein>
<organism evidence="6 7">
    <name type="scientific">Acrobeloides nanus</name>
    <dbReference type="NCBI Taxonomy" id="290746"/>
    <lineage>
        <taxon>Eukaryota</taxon>
        <taxon>Metazoa</taxon>
        <taxon>Ecdysozoa</taxon>
        <taxon>Nematoda</taxon>
        <taxon>Chromadorea</taxon>
        <taxon>Rhabditida</taxon>
        <taxon>Tylenchina</taxon>
        <taxon>Cephalobomorpha</taxon>
        <taxon>Cephaloboidea</taxon>
        <taxon>Cephalobidae</taxon>
        <taxon>Acrobeloides</taxon>
    </lineage>
</organism>
<sequence length="174" mass="20415">MTYMKKMFKLNFNPSNNSTENSEYYETLLNDQHINELIFVDDGPKFRFRFKDLEEKATIGTSRSIVKKFWHKPSKTDLAIKFVHIPHNRFSSDDENVKKLKYLVREIQNFRELRTEFNIVRFYGFCLHEGQALICMELMDFSLKALCAIGRPKGSKTKDPSTMSEQTFGALALH</sequence>
<name>A0A914CS65_9BILA</name>
<keyword evidence="3" id="KW-0418">Kinase</keyword>
<dbReference type="GO" id="GO:0004708">
    <property type="term" value="F:MAP kinase kinase activity"/>
    <property type="evidence" value="ECO:0007669"/>
    <property type="project" value="TreeGrafter"/>
</dbReference>
<dbReference type="SUPFAM" id="SSF56112">
    <property type="entry name" value="Protein kinase-like (PK-like)"/>
    <property type="match status" value="1"/>
</dbReference>
<dbReference type="PANTHER" id="PTHR48013">
    <property type="entry name" value="DUAL SPECIFICITY MITOGEN-ACTIVATED PROTEIN KINASE KINASE 5-RELATED"/>
    <property type="match status" value="1"/>
</dbReference>
<evidence type="ECO:0000256" key="2">
    <source>
        <dbReference type="ARBA" id="ARBA00022741"/>
    </source>
</evidence>
<dbReference type="GO" id="GO:0005524">
    <property type="term" value="F:ATP binding"/>
    <property type="evidence" value="ECO:0007669"/>
    <property type="project" value="UniProtKB-KW"/>
</dbReference>
<proteinExistence type="predicted"/>